<keyword evidence="3" id="KW-1185">Reference proteome</keyword>
<dbReference type="InterPro" id="IPR044399">
    <property type="entry name" value="Mb-like_M"/>
</dbReference>
<dbReference type="Proteomes" id="UP000887566">
    <property type="component" value="Unplaced"/>
</dbReference>
<dbReference type="Pfam" id="PF00042">
    <property type="entry name" value="Globin"/>
    <property type="match status" value="1"/>
</dbReference>
<evidence type="ECO:0000313" key="4">
    <source>
        <dbReference type="WBParaSite" id="PSAMB.scaffold4078size15780.g23408.t1"/>
    </source>
</evidence>
<dbReference type="InterPro" id="IPR000971">
    <property type="entry name" value="Globin"/>
</dbReference>
<dbReference type="GO" id="GO:0019825">
    <property type="term" value="F:oxygen binding"/>
    <property type="evidence" value="ECO:0007669"/>
    <property type="project" value="InterPro"/>
</dbReference>
<evidence type="ECO:0000313" key="3">
    <source>
        <dbReference type="Proteomes" id="UP000887566"/>
    </source>
</evidence>
<dbReference type="WBParaSite" id="PSAMB.scaffold4078size15780.g23408.t1">
    <property type="protein sequence ID" value="PSAMB.scaffold4078size15780.g23408.t1"/>
    <property type="gene ID" value="PSAMB.scaffold4078size15780.g23408"/>
</dbReference>
<accession>A0A914WJW4</accession>
<sequence>MYRLYNRVPAWVHQSSRRCSRSQVHSLCSDCNIAKMPDLMKIKQIVRKSLEACPVGTDEENLQNGRDFYKFMFGNYPQLRVYFKGAENYTPEDVQKSERFQKQGQRILLAVHVVASCADDPIVFKGYIQETVNRHRQYKMDPALWLAFFTVFVGFLETKKTVTEEEKAAWAEFGKLFNEEALTHLARLGLPH</sequence>
<keyword evidence="1" id="KW-0813">Transport</keyword>
<protein>
    <submittedName>
        <fullName evidence="4">Globin family profile domain-containing protein</fullName>
    </submittedName>
</protein>
<evidence type="ECO:0000259" key="2">
    <source>
        <dbReference type="PROSITE" id="PS01033"/>
    </source>
</evidence>
<name>A0A914WJW4_9BILA</name>
<proteinExistence type="inferred from homology"/>
<dbReference type="SUPFAM" id="SSF46458">
    <property type="entry name" value="Globin-like"/>
    <property type="match status" value="1"/>
</dbReference>
<keyword evidence="1" id="KW-0349">Heme</keyword>
<dbReference type="AlphaFoldDB" id="A0A914WJW4"/>
<evidence type="ECO:0000256" key="1">
    <source>
        <dbReference type="RuleBase" id="RU000356"/>
    </source>
</evidence>
<dbReference type="GO" id="GO:0020037">
    <property type="term" value="F:heme binding"/>
    <property type="evidence" value="ECO:0007669"/>
    <property type="project" value="InterPro"/>
</dbReference>
<dbReference type="PROSITE" id="PS01033">
    <property type="entry name" value="GLOBIN"/>
    <property type="match status" value="1"/>
</dbReference>
<keyword evidence="1" id="KW-0408">Iron</keyword>
<dbReference type="Gene3D" id="1.10.490.10">
    <property type="entry name" value="Globins"/>
    <property type="match status" value="1"/>
</dbReference>
<dbReference type="CDD" id="cd01040">
    <property type="entry name" value="Mb-like"/>
    <property type="match status" value="1"/>
</dbReference>
<dbReference type="InterPro" id="IPR009050">
    <property type="entry name" value="Globin-like_sf"/>
</dbReference>
<keyword evidence="1" id="KW-0479">Metal-binding</keyword>
<keyword evidence="1" id="KW-0561">Oxygen transport</keyword>
<comment type="similarity">
    <text evidence="1">Belongs to the globin family.</text>
</comment>
<dbReference type="GO" id="GO:0005344">
    <property type="term" value="F:oxygen carrier activity"/>
    <property type="evidence" value="ECO:0007669"/>
    <property type="project" value="UniProtKB-KW"/>
</dbReference>
<reference evidence="4" key="1">
    <citation type="submission" date="2022-11" db="UniProtKB">
        <authorList>
            <consortium name="WormBaseParasite"/>
        </authorList>
    </citation>
    <scope>IDENTIFICATION</scope>
</reference>
<feature type="domain" description="Globin" evidence="2">
    <location>
        <begin position="30"/>
        <end position="186"/>
    </location>
</feature>
<organism evidence="3 4">
    <name type="scientific">Plectus sambesii</name>
    <dbReference type="NCBI Taxonomy" id="2011161"/>
    <lineage>
        <taxon>Eukaryota</taxon>
        <taxon>Metazoa</taxon>
        <taxon>Ecdysozoa</taxon>
        <taxon>Nematoda</taxon>
        <taxon>Chromadorea</taxon>
        <taxon>Plectida</taxon>
        <taxon>Plectina</taxon>
        <taxon>Plectoidea</taxon>
        <taxon>Plectidae</taxon>
        <taxon>Plectus</taxon>
    </lineage>
</organism>
<dbReference type="InterPro" id="IPR012292">
    <property type="entry name" value="Globin/Proto"/>
</dbReference>